<dbReference type="STRING" id="106004.A0A1Y2DFJ4"/>
<comment type="subcellular location">
    <subcellularLocation>
        <location evidence="1">Endomembrane system</location>
        <topology evidence="1">Multi-pass membrane protein</topology>
    </subcellularLocation>
</comment>
<evidence type="ECO:0000313" key="7">
    <source>
        <dbReference type="Proteomes" id="UP000193467"/>
    </source>
</evidence>
<dbReference type="AlphaFoldDB" id="A0A1Y2DFJ4"/>
<proteinExistence type="predicted"/>
<keyword evidence="4 5" id="KW-0472">Membrane</keyword>
<evidence type="ECO:0000256" key="4">
    <source>
        <dbReference type="ARBA" id="ARBA00023136"/>
    </source>
</evidence>
<name>A0A1Y2DFJ4_9BASI</name>
<sequence length="70" mass="7770">RIEEQNIYYACLARLMGQGGVFMVTLIRYSAIPGHVITALQSTVGMPLWVYMIAVLLSMPKGFAFVYLGV</sequence>
<dbReference type="InParanoid" id="A0A1Y2DFJ4"/>
<accession>A0A1Y2DFJ4</accession>
<evidence type="ECO:0000256" key="1">
    <source>
        <dbReference type="ARBA" id="ARBA00004127"/>
    </source>
</evidence>
<dbReference type="EMBL" id="MCGR01000080">
    <property type="protein sequence ID" value="ORY57999.1"/>
    <property type="molecule type" value="Genomic_DNA"/>
</dbReference>
<comment type="caution">
    <text evidence="6">The sequence shown here is derived from an EMBL/GenBank/DDBJ whole genome shotgun (WGS) entry which is preliminary data.</text>
</comment>
<evidence type="ECO:0000256" key="3">
    <source>
        <dbReference type="ARBA" id="ARBA00022989"/>
    </source>
</evidence>
<reference evidence="6 7" key="1">
    <citation type="submission" date="2016-07" db="EMBL/GenBank/DDBJ databases">
        <title>Pervasive Adenine N6-methylation of Active Genes in Fungi.</title>
        <authorList>
            <consortium name="DOE Joint Genome Institute"/>
            <person name="Mondo S.J."/>
            <person name="Dannebaum R.O."/>
            <person name="Kuo R.C."/>
            <person name="Labutti K."/>
            <person name="Haridas S."/>
            <person name="Kuo A."/>
            <person name="Salamov A."/>
            <person name="Ahrendt S.R."/>
            <person name="Lipzen A."/>
            <person name="Sullivan W."/>
            <person name="Andreopoulos W.B."/>
            <person name="Clum A."/>
            <person name="Lindquist E."/>
            <person name="Daum C."/>
            <person name="Ramamoorthy G.K."/>
            <person name="Gryganskyi A."/>
            <person name="Culley D."/>
            <person name="Magnuson J.K."/>
            <person name="James T.Y."/>
            <person name="O'Malley M.A."/>
            <person name="Stajich J.E."/>
            <person name="Spatafora J.W."/>
            <person name="Visel A."/>
            <person name="Grigoriev I.V."/>
        </authorList>
    </citation>
    <scope>NUCLEOTIDE SEQUENCE [LARGE SCALE GENOMIC DNA]</scope>
    <source>
        <strain evidence="6 7">62-1032</strain>
    </source>
</reference>
<keyword evidence="2 5" id="KW-0812">Transmembrane</keyword>
<feature type="transmembrane region" description="Helical" evidence="5">
    <location>
        <begin position="7"/>
        <end position="29"/>
    </location>
</feature>
<dbReference type="OrthoDB" id="166803at2759"/>
<evidence type="ECO:0000313" key="6">
    <source>
        <dbReference type="EMBL" id="ORY57999.1"/>
    </source>
</evidence>
<protein>
    <submittedName>
        <fullName evidence="6">Uncharacterized protein</fullName>
    </submittedName>
</protein>
<dbReference type="PANTHER" id="PTHR47549:SF2">
    <property type="entry name" value="GOLGI APPARATUS MEMBRANE PROTEIN TVP38"/>
    <property type="match status" value="1"/>
</dbReference>
<keyword evidence="3 5" id="KW-1133">Transmembrane helix</keyword>
<organism evidence="6 7">
    <name type="scientific">Leucosporidium creatinivorum</name>
    <dbReference type="NCBI Taxonomy" id="106004"/>
    <lineage>
        <taxon>Eukaryota</taxon>
        <taxon>Fungi</taxon>
        <taxon>Dikarya</taxon>
        <taxon>Basidiomycota</taxon>
        <taxon>Pucciniomycotina</taxon>
        <taxon>Microbotryomycetes</taxon>
        <taxon>Leucosporidiales</taxon>
        <taxon>Leucosporidium</taxon>
    </lineage>
</organism>
<dbReference type="InterPro" id="IPR051076">
    <property type="entry name" value="Golgi_membrane_TVP38/TMEM64"/>
</dbReference>
<feature type="non-terminal residue" evidence="6">
    <location>
        <position position="70"/>
    </location>
</feature>
<gene>
    <name evidence="6" type="ORF">BCR35DRAFT_256918</name>
</gene>
<dbReference type="GO" id="GO:0012505">
    <property type="term" value="C:endomembrane system"/>
    <property type="evidence" value="ECO:0007669"/>
    <property type="project" value="UniProtKB-SubCell"/>
</dbReference>
<dbReference type="PANTHER" id="PTHR47549">
    <property type="entry name" value="GOLGI APPARATUS MEMBRANE PROTEIN TVP38-RELATED"/>
    <property type="match status" value="1"/>
</dbReference>
<dbReference type="Proteomes" id="UP000193467">
    <property type="component" value="Unassembled WGS sequence"/>
</dbReference>
<evidence type="ECO:0000256" key="5">
    <source>
        <dbReference type="SAM" id="Phobius"/>
    </source>
</evidence>
<feature type="non-terminal residue" evidence="6">
    <location>
        <position position="1"/>
    </location>
</feature>
<feature type="transmembrane region" description="Helical" evidence="5">
    <location>
        <begin position="49"/>
        <end position="68"/>
    </location>
</feature>
<keyword evidence="7" id="KW-1185">Reference proteome</keyword>
<evidence type="ECO:0000256" key="2">
    <source>
        <dbReference type="ARBA" id="ARBA00022692"/>
    </source>
</evidence>